<evidence type="ECO:0000313" key="3">
    <source>
        <dbReference type="Proteomes" id="UP000092207"/>
    </source>
</evidence>
<evidence type="ECO:0000256" key="1">
    <source>
        <dbReference type="SAM" id="Phobius"/>
    </source>
</evidence>
<sequence length="124" mass="12372">MEFRELAWTVAGATVGGLMRRWAAHTWPGAIPALASTVVLVVTAAALIGFALLASLRAPTRAALIGVGGAAGSISAAATQAASATPVQSLIGVTAFVLGAAAGLLLGMLVALAVARNAQRKERR</sequence>
<gene>
    <name evidence="2" type="ORF">A5679_13380</name>
</gene>
<dbReference type="EMBL" id="LZJY01000148">
    <property type="protein sequence ID" value="OBI05570.1"/>
    <property type="molecule type" value="Genomic_DNA"/>
</dbReference>
<evidence type="ECO:0000313" key="2">
    <source>
        <dbReference type="EMBL" id="OBI05570.1"/>
    </source>
</evidence>
<proteinExistence type="predicted"/>
<keyword evidence="1" id="KW-1133">Transmembrane helix</keyword>
<dbReference type="Proteomes" id="UP000092207">
    <property type="component" value="Unassembled WGS sequence"/>
</dbReference>
<dbReference type="AlphaFoldDB" id="A0A1A2VXC0"/>
<keyword evidence="1" id="KW-0472">Membrane</keyword>
<feature type="transmembrane region" description="Helical" evidence="1">
    <location>
        <begin position="63"/>
        <end position="84"/>
    </location>
</feature>
<comment type="caution">
    <text evidence="2">The sequence shown here is derived from an EMBL/GenBank/DDBJ whole genome shotgun (WGS) entry which is preliminary data.</text>
</comment>
<name>A0A1A2VXC0_MYCSC</name>
<reference evidence="2 3" key="1">
    <citation type="submission" date="2016-06" db="EMBL/GenBank/DDBJ databases">
        <authorList>
            <person name="Kjaerup R.B."/>
            <person name="Dalgaard T.S."/>
            <person name="Juul-Madsen H.R."/>
        </authorList>
    </citation>
    <scope>NUCLEOTIDE SEQUENCE [LARGE SCALE GENOMIC DNA]</scope>
    <source>
        <strain evidence="2 3">E2838</strain>
    </source>
</reference>
<dbReference type="RefSeq" id="WP_067303741.1">
    <property type="nucleotide sequence ID" value="NZ_LZJY01000148.1"/>
</dbReference>
<protein>
    <recommendedName>
        <fullName evidence="4">Chromosome condensation protein CrcB</fullName>
    </recommendedName>
</protein>
<organism evidence="2 3">
    <name type="scientific">Mycobacterium scrofulaceum</name>
    <dbReference type="NCBI Taxonomy" id="1783"/>
    <lineage>
        <taxon>Bacteria</taxon>
        <taxon>Bacillati</taxon>
        <taxon>Actinomycetota</taxon>
        <taxon>Actinomycetes</taxon>
        <taxon>Mycobacteriales</taxon>
        <taxon>Mycobacteriaceae</taxon>
        <taxon>Mycobacterium</taxon>
    </lineage>
</organism>
<keyword evidence="1" id="KW-0812">Transmembrane</keyword>
<feature type="transmembrane region" description="Helical" evidence="1">
    <location>
        <begin position="90"/>
        <end position="115"/>
    </location>
</feature>
<accession>A0A1A2VXC0</accession>
<evidence type="ECO:0008006" key="4">
    <source>
        <dbReference type="Google" id="ProtNLM"/>
    </source>
</evidence>
<feature type="transmembrane region" description="Helical" evidence="1">
    <location>
        <begin position="33"/>
        <end position="56"/>
    </location>
</feature>